<organism evidence="1 2">
    <name type="scientific">Caenorhabditis nigoni</name>
    <dbReference type="NCBI Taxonomy" id="1611254"/>
    <lineage>
        <taxon>Eukaryota</taxon>
        <taxon>Metazoa</taxon>
        <taxon>Ecdysozoa</taxon>
        <taxon>Nematoda</taxon>
        <taxon>Chromadorea</taxon>
        <taxon>Rhabditida</taxon>
        <taxon>Rhabditina</taxon>
        <taxon>Rhabditomorpha</taxon>
        <taxon>Rhabditoidea</taxon>
        <taxon>Rhabditidae</taxon>
        <taxon>Peloderinae</taxon>
        <taxon>Caenorhabditis</taxon>
    </lineage>
</organism>
<accession>A0A2G5T8W1</accession>
<name>A0A2G5T8W1_9PELO</name>
<dbReference type="Proteomes" id="UP000230233">
    <property type="component" value="Chromosome V"/>
</dbReference>
<dbReference type="EMBL" id="PDUG01000005">
    <property type="protein sequence ID" value="PIC23551.1"/>
    <property type="molecule type" value="Genomic_DNA"/>
</dbReference>
<protein>
    <recommendedName>
        <fullName evidence="3">PDZ domain-containing protein</fullName>
    </recommendedName>
</protein>
<evidence type="ECO:0000313" key="1">
    <source>
        <dbReference type="EMBL" id="PIC23551.1"/>
    </source>
</evidence>
<evidence type="ECO:0008006" key="3">
    <source>
        <dbReference type="Google" id="ProtNLM"/>
    </source>
</evidence>
<dbReference type="STRING" id="1611254.A0A2G5T8W1"/>
<dbReference type="OrthoDB" id="5875756at2759"/>
<sequence>MSAEPLNLSREKKRAFRAGKFPEDIITKDMIHEVTCNIDCAPGTPNYKEFKVTEGMLFTKVPDNLTPPLEFCDMLLKINGKAVTTKKQMHEEIYKLAKANKPHYLAFTVKRIISCERLELRNTPSNASARKPASKENTVKPNTGYNYFKIVLIYFPKSKLGINIKSYADCVYVATTDNAWGSTTRRLLFPCDTILKIDDTLVSDCQTCQTALKNGFAKNGIVTLYIERPVGTTAIRFSHSVISFEKKSLDPLIPGDVVQKCAEQLAYYEKNGFQDPPPIFKGYTKDYSSAGRVKVTDTVENKKIRSDAINPAMLQPVLPEMSPPKAKI</sequence>
<evidence type="ECO:0000313" key="2">
    <source>
        <dbReference type="Proteomes" id="UP000230233"/>
    </source>
</evidence>
<dbReference type="PANTHER" id="PTHR31327:SF10">
    <property type="entry name" value="PDZ DOMAIN-CONTAINING PROTEIN"/>
    <property type="match status" value="1"/>
</dbReference>
<dbReference type="SUPFAM" id="SSF50156">
    <property type="entry name" value="PDZ domain-like"/>
    <property type="match status" value="1"/>
</dbReference>
<comment type="caution">
    <text evidence="1">The sequence shown here is derived from an EMBL/GenBank/DDBJ whole genome shotgun (WGS) entry which is preliminary data.</text>
</comment>
<reference evidence="2" key="1">
    <citation type="submission" date="2017-10" db="EMBL/GenBank/DDBJ databases">
        <title>Rapid genome shrinkage in a self-fertile nematode reveals novel sperm competition proteins.</title>
        <authorList>
            <person name="Yin D."/>
            <person name="Schwarz E.M."/>
            <person name="Thomas C.G."/>
            <person name="Felde R.L."/>
            <person name="Korf I.F."/>
            <person name="Cutter A.D."/>
            <person name="Schartner C.M."/>
            <person name="Ralston E.J."/>
            <person name="Meyer B.J."/>
            <person name="Haag E.S."/>
        </authorList>
    </citation>
    <scope>NUCLEOTIDE SEQUENCE [LARGE SCALE GENOMIC DNA]</scope>
    <source>
        <strain evidence="2">JU1422</strain>
    </source>
</reference>
<dbReference type="InterPro" id="IPR036034">
    <property type="entry name" value="PDZ_sf"/>
</dbReference>
<dbReference type="PANTHER" id="PTHR31327">
    <property type="entry name" value="SPERM MEIOSIS PDZ DOMAIN CONTAINING PROTEINS-RELATED"/>
    <property type="match status" value="1"/>
</dbReference>
<dbReference type="InterPro" id="IPR040264">
    <property type="entry name" value="T15H9.4-like"/>
</dbReference>
<keyword evidence="2" id="KW-1185">Reference proteome</keyword>
<gene>
    <name evidence="1" type="primary">Cnig_chr_V.g17222</name>
    <name evidence="1" type="ORF">B9Z55_017222</name>
</gene>
<dbReference type="AlphaFoldDB" id="A0A2G5T8W1"/>
<proteinExistence type="predicted"/>